<gene>
    <name evidence="1" type="ORF">BKD30_06560</name>
</gene>
<dbReference type="Proteomes" id="UP000187085">
    <property type="component" value="Unassembled WGS sequence"/>
</dbReference>
<protein>
    <submittedName>
        <fullName evidence="1">Uncharacterized protein</fullName>
    </submittedName>
</protein>
<evidence type="ECO:0000313" key="1">
    <source>
        <dbReference type="EMBL" id="OMH25124.1"/>
    </source>
</evidence>
<dbReference type="InterPro" id="IPR048868">
    <property type="entry name" value="OGG-like_put"/>
</dbReference>
<dbReference type="Pfam" id="PF21790">
    <property type="entry name" value="OGG"/>
    <property type="match status" value="1"/>
</dbReference>
<dbReference type="EMBL" id="MRDE01000036">
    <property type="protein sequence ID" value="OMH25124.1"/>
    <property type="molecule type" value="Genomic_DNA"/>
</dbReference>
<reference evidence="1 2" key="1">
    <citation type="submission" date="2016-12" db="EMBL/GenBank/DDBJ databases">
        <title>Draft genome of Tersicoccus phoenicis 1P05MA.</title>
        <authorList>
            <person name="Nakajima Y."/>
            <person name="Yoshizawa S."/>
            <person name="Nakamura K."/>
            <person name="Ogura Y."/>
            <person name="Hayashi T."/>
            <person name="Kogure K."/>
        </authorList>
    </citation>
    <scope>NUCLEOTIDE SEQUENCE [LARGE SCALE GENOMIC DNA]</scope>
    <source>
        <strain evidence="1 2">1p05MA</strain>
    </source>
</reference>
<proteinExistence type="predicted"/>
<keyword evidence="2" id="KW-1185">Reference proteome</keyword>
<evidence type="ECO:0000313" key="2">
    <source>
        <dbReference type="Proteomes" id="UP000187085"/>
    </source>
</evidence>
<organism evidence="1 2">
    <name type="scientific">Tersicoccus phoenicis</name>
    <dbReference type="NCBI Taxonomy" id="554083"/>
    <lineage>
        <taxon>Bacteria</taxon>
        <taxon>Bacillati</taxon>
        <taxon>Actinomycetota</taxon>
        <taxon>Actinomycetes</taxon>
        <taxon>Micrococcales</taxon>
        <taxon>Micrococcaceae</taxon>
        <taxon>Tersicoccus</taxon>
    </lineage>
</organism>
<comment type="caution">
    <text evidence="1">The sequence shown here is derived from an EMBL/GenBank/DDBJ whole genome shotgun (WGS) entry which is preliminary data.</text>
</comment>
<dbReference type="AlphaFoldDB" id="A0A1R1LC68"/>
<accession>A0A1R1LC68</accession>
<sequence length="222" mass="25000">MRFDEWNAQGRPQQEAFAWRRSKWREALANRGLPERPVLEALPDEVDRKSVVEHFQVIETPDAALDAFMASYVWGYAHANNGPFRAARAVASNTENGRDFGSELLQLARIAQTDGGLAAYNWAGAARKQDPSFFRYWGPAFGTKFISFATIAASGQGSVAITPIMDAVVARWFTANAQDVQRLNLYWTATASYQRYVDAMAEWSGVLEITPDEVEQLIFRRR</sequence>
<name>A0A1R1LC68_9MICC</name>